<dbReference type="Proteomes" id="UP000000558">
    <property type="component" value="Chromosome"/>
</dbReference>
<gene>
    <name evidence="2" type="ORF">ECs_5289</name>
</gene>
<dbReference type="EMBL" id="BA000007">
    <property type="protein sequence ID" value="BAB38712.2"/>
    <property type="molecule type" value="Genomic_DNA"/>
</dbReference>
<keyword evidence="1" id="KW-0472">Membrane</keyword>
<evidence type="ECO:0000313" key="2">
    <source>
        <dbReference type="EMBL" id="BAB38712.2"/>
    </source>
</evidence>
<name>Q8XB96_ECO57</name>
<dbReference type="PATRIC" id="fig|386585.9.peg.5531"/>
<evidence type="ECO:0000256" key="1">
    <source>
        <dbReference type="SAM" id="Phobius"/>
    </source>
</evidence>
<sequence length="161" mass="17938">MTIPCNQPLFFYLVKETACRTVVEKLWRCFFGKGNSDLRSRMPLNRADAPTITGITKTLLSLVATTVSSNARVNRLPAFWAQSMSLSIFAHPSRSSTIPIASGLCRRTKLKNLLVSASSFSLYFAIAFSSLDFLFLFTNVIVTGFMNFLQLNPAQNLFHTA</sequence>
<protein>
    <submittedName>
        <fullName evidence="2">Uncharacterized protein</fullName>
    </submittedName>
</protein>
<keyword evidence="3" id="KW-1185">Reference proteome</keyword>
<dbReference type="AlphaFoldDB" id="Q8XB96"/>
<organism evidence="2 3">
    <name type="scientific">Escherichia coli O157:H7</name>
    <dbReference type="NCBI Taxonomy" id="83334"/>
    <lineage>
        <taxon>Bacteria</taxon>
        <taxon>Pseudomonadati</taxon>
        <taxon>Pseudomonadota</taxon>
        <taxon>Gammaproteobacteria</taxon>
        <taxon>Enterobacterales</taxon>
        <taxon>Enterobacteriaceae</taxon>
        <taxon>Escherichia</taxon>
    </lineage>
</organism>
<keyword evidence="1" id="KW-0812">Transmembrane</keyword>
<dbReference type="eggNOG" id="COG1859">
    <property type="taxonomic scope" value="Bacteria"/>
</dbReference>
<keyword evidence="1" id="KW-1133">Transmembrane helix</keyword>
<proteinExistence type="predicted"/>
<accession>Q7A8L7</accession>
<evidence type="ECO:0000313" key="3">
    <source>
        <dbReference type="Proteomes" id="UP000000558"/>
    </source>
</evidence>
<dbReference type="GeneID" id="913651"/>
<dbReference type="HOGENOM" id="CLU_052998_5_0_6"/>
<feature type="transmembrane region" description="Helical" evidence="1">
    <location>
        <begin position="113"/>
        <end position="137"/>
    </location>
</feature>
<accession>Q8XB96</accession>
<reference evidence="2 3" key="1">
    <citation type="journal article" date="2000" name="Syst. Appl. Microbiol.">
        <title>Comparative analysis of the whole set of rRNA operons between an enterohemorrhagic Escherichia coli O157:H7 Sakai strain and an Escherichia coli K-12 strain MG1655.</title>
        <authorList>
            <person name="Ohnishi M."/>
            <person name="Murata T."/>
            <person name="Nakayama K."/>
            <person name="Kuhara S."/>
            <person name="Hattori M."/>
            <person name="Kurokawa K."/>
            <person name="Yasunaga T."/>
            <person name="Yokoyama K."/>
            <person name="Makino K."/>
            <person name="Shinagawa H."/>
            <person name="Hayashi T."/>
        </authorList>
    </citation>
    <scope>NUCLEOTIDE SEQUENCE [LARGE SCALE GENOMIC DNA]</scope>
    <source>
        <strain evidence="3">O157:H7 / Sakai / RIMD 0509952 / EHEC</strain>
    </source>
</reference>
<reference evidence="2 3" key="2">
    <citation type="journal article" date="2001" name="DNA Res.">
        <title>Complete genome sequence of enterohemorrhagic Escherichia coli O157:H7 and genomic comparison with a laboratory strain K-12.</title>
        <authorList>
            <person name="Hayashi T."/>
            <person name="Makino K."/>
            <person name="Ohnishi M."/>
            <person name="Kurokawa K."/>
            <person name="Ishii K."/>
            <person name="Yokoyama K."/>
            <person name="Han C.G."/>
            <person name="Ohtsubo E."/>
            <person name="Nakayama K."/>
            <person name="Murata T."/>
            <person name="Tanaka M."/>
            <person name="Tobe T."/>
            <person name="Iida T."/>
            <person name="Takami H."/>
            <person name="Honda T."/>
            <person name="Sasakawa C."/>
            <person name="Ogasawara N."/>
            <person name="Yasunaga T."/>
            <person name="Kuhara S."/>
            <person name="Shiba T."/>
            <person name="Hattori M."/>
            <person name="Shinagawa H."/>
        </authorList>
    </citation>
    <scope>NUCLEOTIDE SEQUENCE [LARGE SCALE GENOMIC DNA]</scope>
    <source>
        <strain evidence="3">O157:H7 / Sakai / RIMD 0509952 / EHEC</strain>
    </source>
</reference>
<dbReference type="KEGG" id="ecs:ECs_5289"/>